<dbReference type="PANTHER" id="PTHR47249">
    <property type="entry name" value="VACUOLAR PROTEIN 8"/>
    <property type="match status" value="1"/>
</dbReference>
<dbReference type="GO" id="GO:0012505">
    <property type="term" value="C:endomembrane system"/>
    <property type="evidence" value="ECO:0007669"/>
    <property type="project" value="UniProtKB-SubCell"/>
</dbReference>
<feature type="compositionally biased region" description="Polar residues" evidence="4">
    <location>
        <begin position="98"/>
        <end position="117"/>
    </location>
</feature>
<accession>A0A9K3L7U0</accession>
<dbReference type="EMBL" id="JAGRRH010000015">
    <property type="protein sequence ID" value="KAG7356373.1"/>
    <property type="molecule type" value="Genomic_DNA"/>
</dbReference>
<feature type="region of interest" description="Disordered" evidence="4">
    <location>
        <begin position="38"/>
        <end position="150"/>
    </location>
</feature>
<evidence type="ECO:0000256" key="1">
    <source>
        <dbReference type="ARBA" id="ARBA00004308"/>
    </source>
</evidence>
<dbReference type="InterPro" id="IPR000225">
    <property type="entry name" value="Armadillo"/>
</dbReference>
<comment type="subcellular location">
    <subcellularLocation>
        <location evidence="1">Endomembrane system</location>
    </subcellularLocation>
</comment>
<feature type="compositionally biased region" description="Polar residues" evidence="4">
    <location>
        <begin position="64"/>
        <end position="73"/>
    </location>
</feature>
<protein>
    <submittedName>
        <fullName evidence="5">Uncharacterized protein</fullName>
    </submittedName>
</protein>
<evidence type="ECO:0000313" key="6">
    <source>
        <dbReference type="Proteomes" id="UP000693970"/>
    </source>
</evidence>
<proteinExistence type="predicted"/>
<feature type="compositionally biased region" description="Low complexity" evidence="4">
    <location>
        <begin position="382"/>
        <end position="395"/>
    </location>
</feature>
<dbReference type="GO" id="GO:0043495">
    <property type="term" value="F:protein-membrane adaptor activity"/>
    <property type="evidence" value="ECO:0007669"/>
    <property type="project" value="InterPro"/>
</dbReference>
<dbReference type="PANTHER" id="PTHR47249:SF1">
    <property type="entry name" value="VACUOLAR PROTEIN 8"/>
    <property type="match status" value="1"/>
</dbReference>
<feature type="region of interest" description="Disordered" evidence="4">
    <location>
        <begin position="373"/>
        <end position="395"/>
    </location>
</feature>
<feature type="region of interest" description="Disordered" evidence="4">
    <location>
        <begin position="288"/>
        <end position="359"/>
    </location>
</feature>
<feature type="region of interest" description="Disordered" evidence="4">
    <location>
        <begin position="167"/>
        <end position="196"/>
    </location>
</feature>
<feature type="region of interest" description="Disordered" evidence="4">
    <location>
        <begin position="1179"/>
        <end position="1199"/>
    </location>
</feature>
<reference evidence="5" key="1">
    <citation type="journal article" date="2021" name="Sci. Rep.">
        <title>Diploid genomic architecture of Nitzschia inconspicua, an elite biomass production diatom.</title>
        <authorList>
            <person name="Oliver A."/>
            <person name="Podell S."/>
            <person name="Pinowska A."/>
            <person name="Traller J.C."/>
            <person name="Smith S.R."/>
            <person name="McClure R."/>
            <person name="Beliaev A."/>
            <person name="Bohutskyi P."/>
            <person name="Hill E.A."/>
            <person name="Rabines A."/>
            <person name="Zheng H."/>
            <person name="Allen L.Z."/>
            <person name="Kuo A."/>
            <person name="Grigoriev I.V."/>
            <person name="Allen A.E."/>
            <person name="Hazlebeck D."/>
            <person name="Allen E.E."/>
        </authorList>
    </citation>
    <scope>NUCLEOTIDE SEQUENCE</scope>
    <source>
        <strain evidence="5">Hildebrandi</strain>
    </source>
</reference>
<evidence type="ECO:0000313" key="5">
    <source>
        <dbReference type="EMBL" id="KAG7356373.1"/>
    </source>
</evidence>
<evidence type="ECO:0000256" key="3">
    <source>
        <dbReference type="ARBA" id="ARBA00023136"/>
    </source>
</evidence>
<evidence type="ECO:0000256" key="4">
    <source>
        <dbReference type="SAM" id="MobiDB-lite"/>
    </source>
</evidence>
<dbReference type="InterPro" id="IPR045156">
    <property type="entry name" value="Vac8"/>
</dbReference>
<dbReference type="GO" id="GO:0071562">
    <property type="term" value="P:nucleus-vacuole junction assembly"/>
    <property type="evidence" value="ECO:0007669"/>
    <property type="project" value="InterPro"/>
</dbReference>
<dbReference type="AlphaFoldDB" id="A0A9K3L7U0"/>
<organism evidence="5 6">
    <name type="scientific">Nitzschia inconspicua</name>
    <dbReference type="NCBI Taxonomy" id="303405"/>
    <lineage>
        <taxon>Eukaryota</taxon>
        <taxon>Sar</taxon>
        <taxon>Stramenopiles</taxon>
        <taxon>Ochrophyta</taxon>
        <taxon>Bacillariophyta</taxon>
        <taxon>Bacillariophyceae</taxon>
        <taxon>Bacillariophycidae</taxon>
        <taxon>Bacillariales</taxon>
        <taxon>Bacillariaceae</taxon>
        <taxon>Nitzschia</taxon>
    </lineage>
</organism>
<reference evidence="5" key="2">
    <citation type="submission" date="2021-04" db="EMBL/GenBank/DDBJ databases">
        <authorList>
            <person name="Podell S."/>
        </authorList>
    </citation>
    <scope>NUCLEOTIDE SEQUENCE</scope>
    <source>
        <strain evidence="5">Hildebrandi</strain>
    </source>
</reference>
<keyword evidence="2" id="KW-0677">Repeat</keyword>
<feature type="compositionally biased region" description="Polar residues" evidence="4">
    <location>
        <begin position="1188"/>
        <end position="1199"/>
    </location>
</feature>
<keyword evidence="3" id="KW-0472">Membrane</keyword>
<name>A0A9K3L7U0_9STRA</name>
<feature type="compositionally biased region" description="Polar residues" evidence="4">
    <location>
        <begin position="310"/>
        <end position="320"/>
    </location>
</feature>
<comment type="caution">
    <text evidence="5">The sequence shown here is derived from an EMBL/GenBank/DDBJ whole genome shotgun (WGS) entry which is preliminary data.</text>
</comment>
<feature type="compositionally biased region" description="Low complexity" evidence="4">
    <location>
        <begin position="345"/>
        <end position="359"/>
    </location>
</feature>
<dbReference type="Proteomes" id="UP000693970">
    <property type="component" value="Unassembled WGS sequence"/>
</dbReference>
<feature type="compositionally biased region" description="Low complexity" evidence="4">
    <location>
        <begin position="132"/>
        <end position="146"/>
    </location>
</feature>
<sequence>MAPREATGTFPDQFLTFDYDISVNLGGPPAHDPFPVALVQNPNDGMLEEDNNGGGAQDALNPVHSGTNLTAASEGNPRNSNPSQPPPPSQVDPLSIDPTINQASPWDDGNFSNTSTRLRLPQMPPMDHNHNHQPSQTHHSTSSMMSGASTVSVRPLNTAYTAERLHHQQPAAPRSAHHARMVSTGSAPGGISATSLGSPMSMGSTFFNDGSSSATAPVRLAGIIPSSQSEHLYAAVAGGGASGHPLRSSLSTSASNVSFRRGASRPLADSVSFAATEDHPSILDQTTSVDSMMGEEDGDLPPGLDVTYDSMASSYTNPSQDWEEGNSHLVADDDEQSSGTSPMLASSNASADSSGASSYNSLRMIQQTSAFDMSGDNDEEIGSPAGVSSSSAAVGTPTSPNSIMLSFGPNTSVSDLKYFAERGCIVALLQALTTPRLVTLGTRMLADYAKMSHRRVAVASNRRILEFVQRTMLQVSEQSDWLGREYAVETVRSLTATEESDKYLMGTYGLLNTLALVARGGPFVTHVQENGARVTVPLASEKARLHACIAIMNLSCGKANKIEIAKVPEVLEAMRDVMLNSGDEARLKATTCIKNLSNADANDAALLGTPGLVEALGQVASITCSPENGATPCTTNACLALMNLSISKANKHRVFRTPGVMDALMVVLERTTAQGSSTEARIKACSALSNLAIGYDNKIPMFNYPGFVDAILNVIQSDRGEARTKACSILWSFAAEMKNQVPVVQRGDILPVLVRVAEEDGTTEARFKCVAALTLLAESLENAIPLLESGALAPLMEILHEAGPDPTQWKGQTASWCVGFLMNIAQSDEAVPTLREAGVVELLAPLLTLDHYQSLKAAMAVTFVCRYDEGDECYDLLRKTENVIPKIISLLHNTLSGRGGNGYKYGVFTLRSSVGCISALALGPDFMKERIATGPVFESLLRVLSDFCVDGGTPGAIVGGGRDDVLSATLAVRALQSLTAHLIPIPGCSALPFGQSMEDRLLIALKSFEETTNEELKEETKQLATDAKVRIEGSRKAGRSARRVRDGNVDVDMTDVASLASNCCGLDSLPGFGDKFLHALTLPSDESKQVIPEIGPSSSMIEETQVPAALPAPQPVRTFLLTDVRTGRRFAVPNEPSGGRAFNDTRVWCYRRGRFCQPGEEPDANFVWTLDLQRAYEEALAKEEEEANSPNGTVTPEGL</sequence>
<keyword evidence="6" id="KW-1185">Reference proteome</keyword>
<dbReference type="OrthoDB" id="7537227at2759"/>
<evidence type="ECO:0000256" key="2">
    <source>
        <dbReference type="ARBA" id="ARBA00022737"/>
    </source>
</evidence>
<gene>
    <name evidence="5" type="ORF">IV203_001059</name>
</gene>
<dbReference type="SMART" id="SM00185">
    <property type="entry name" value="ARM"/>
    <property type="match status" value="4"/>
</dbReference>